<dbReference type="GO" id="GO:0046872">
    <property type="term" value="F:metal ion binding"/>
    <property type="evidence" value="ECO:0007669"/>
    <property type="project" value="UniProtKB-KW"/>
</dbReference>
<keyword evidence="6" id="KW-1185">Reference proteome</keyword>
<name>A0AAD4KEY4_9EURO</name>
<reference evidence="5" key="1">
    <citation type="submission" date="2021-12" db="EMBL/GenBank/DDBJ databases">
        <title>Convergent genome expansion in fungi linked to evolution of root-endophyte symbiosis.</title>
        <authorList>
            <consortium name="DOE Joint Genome Institute"/>
            <person name="Ke Y.-H."/>
            <person name="Bonito G."/>
            <person name="Liao H.-L."/>
            <person name="Looney B."/>
            <person name="Rojas-Flechas A."/>
            <person name="Nash J."/>
            <person name="Hameed K."/>
            <person name="Schadt C."/>
            <person name="Martin F."/>
            <person name="Crous P.W."/>
            <person name="Miettinen O."/>
            <person name="Magnuson J.K."/>
            <person name="Labbe J."/>
            <person name="Jacobson D."/>
            <person name="Doktycz M.J."/>
            <person name="Veneault-Fourrey C."/>
            <person name="Kuo A."/>
            <person name="Mondo S."/>
            <person name="Calhoun S."/>
            <person name="Riley R."/>
            <person name="Ohm R."/>
            <person name="LaButti K."/>
            <person name="Andreopoulos B."/>
            <person name="Pangilinan J."/>
            <person name="Nolan M."/>
            <person name="Tritt A."/>
            <person name="Clum A."/>
            <person name="Lipzen A."/>
            <person name="Daum C."/>
            <person name="Barry K."/>
            <person name="Grigoriev I.V."/>
            <person name="Vilgalys R."/>
        </authorList>
    </citation>
    <scope>NUCLEOTIDE SEQUENCE</scope>
    <source>
        <strain evidence="5">PMI_201</strain>
    </source>
</reference>
<dbReference type="SUPFAM" id="SSF51197">
    <property type="entry name" value="Clavaminate synthase-like"/>
    <property type="match status" value="1"/>
</dbReference>
<proteinExistence type="inferred from homology"/>
<gene>
    <name evidence="5" type="ORF">BGW36DRAFT_389184</name>
</gene>
<sequence>MPTDQYFSKLPAFPSDVPIAKLNRLSYAKLLTGDEVESEALFEASRTLGFFLLDFSTCVEGQNFLQRAERMFEINEDVNNLEQDELMKYAYRPPHHLFGYKHLGNLKIEDGRPDRVEFYNVGQDDMTGVSATLPNPPLIEENRSDIKAYMQQAHVVTDLICDILDSQLRLPKGTLSSLQPQGRPSGTSLRMLRYPPQPEGDRRTSLLGHTDLGSLTILFNTIGGLQILPAGADAKDDDSWVYVQPQPNCAIVNLGDAMVEWSAGILRSNLHRVTFAPGDQSKSIRYSLAYLVRPFGDAPMKRLAGGDSIIPPLEEGEEDTTMTAREWESHRAVAIKAGKDNARSRGGRDIKVPAKKAAATGLLQAVN</sequence>
<feature type="domain" description="Fe2OG dioxygenase" evidence="4">
    <location>
        <begin position="185"/>
        <end position="294"/>
    </location>
</feature>
<dbReference type="PANTHER" id="PTHR47990">
    <property type="entry name" value="2-OXOGLUTARATE (2OG) AND FE(II)-DEPENDENT OXYGENASE SUPERFAMILY PROTEIN-RELATED"/>
    <property type="match status" value="1"/>
</dbReference>
<keyword evidence="2" id="KW-0560">Oxidoreductase</keyword>
<dbReference type="InterPro" id="IPR005123">
    <property type="entry name" value="Oxoglu/Fe-dep_dioxygenase_dom"/>
</dbReference>
<dbReference type="InterPro" id="IPR027443">
    <property type="entry name" value="IPNS-like_sf"/>
</dbReference>
<keyword evidence="2" id="KW-0479">Metal-binding</keyword>
<dbReference type="InterPro" id="IPR044861">
    <property type="entry name" value="IPNS-like_FE2OG_OXY"/>
</dbReference>
<dbReference type="PROSITE" id="PS51471">
    <property type="entry name" value="FE2OG_OXY"/>
    <property type="match status" value="1"/>
</dbReference>
<comment type="similarity">
    <text evidence="1 2">Belongs to the iron/ascorbate-dependent oxidoreductase family.</text>
</comment>
<dbReference type="GO" id="GO:0016491">
    <property type="term" value="F:oxidoreductase activity"/>
    <property type="evidence" value="ECO:0007669"/>
    <property type="project" value="UniProtKB-KW"/>
</dbReference>
<evidence type="ECO:0000256" key="3">
    <source>
        <dbReference type="SAM" id="MobiDB-lite"/>
    </source>
</evidence>
<accession>A0AAD4KEY4</accession>
<dbReference type="Gene3D" id="2.60.120.330">
    <property type="entry name" value="B-lactam Antibiotic, Isopenicillin N Synthase, Chain"/>
    <property type="match status" value="1"/>
</dbReference>
<feature type="region of interest" description="Disordered" evidence="3">
    <location>
        <begin position="173"/>
        <end position="206"/>
    </location>
</feature>
<keyword evidence="2" id="KW-0408">Iron</keyword>
<evidence type="ECO:0000256" key="1">
    <source>
        <dbReference type="ARBA" id="ARBA00008056"/>
    </source>
</evidence>
<evidence type="ECO:0000259" key="4">
    <source>
        <dbReference type="PROSITE" id="PS51471"/>
    </source>
</evidence>
<evidence type="ECO:0000256" key="2">
    <source>
        <dbReference type="RuleBase" id="RU003682"/>
    </source>
</evidence>
<comment type="caution">
    <text evidence="5">The sequence shown here is derived from an EMBL/GenBank/DDBJ whole genome shotgun (WGS) entry which is preliminary data.</text>
</comment>
<evidence type="ECO:0000313" key="5">
    <source>
        <dbReference type="EMBL" id="KAH8690689.1"/>
    </source>
</evidence>
<organism evidence="5 6">
    <name type="scientific">Talaromyces proteolyticus</name>
    <dbReference type="NCBI Taxonomy" id="1131652"/>
    <lineage>
        <taxon>Eukaryota</taxon>
        <taxon>Fungi</taxon>
        <taxon>Dikarya</taxon>
        <taxon>Ascomycota</taxon>
        <taxon>Pezizomycotina</taxon>
        <taxon>Eurotiomycetes</taxon>
        <taxon>Eurotiomycetidae</taxon>
        <taxon>Eurotiales</taxon>
        <taxon>Trichocomaceae</taxon>
        <taxon>Talaromyces</taxon>
        <taxon>Talaromyces sect. Bacilispori</taxon>
    </lineage>
</organism>
<feature type="compositionally biased region" description="Polar residues" evidence="3">
    <location>
        <begin position="174"/>
        <end position="188"/>
    </location>
</feature>
<dbReference type="GO" id="GO:0044283">
    <property type="term" value="P:small molecule biosynthetic process"/>
    <property type="evidence" value="ECO:0007669"/>
    <property type="project" value="UniProtKB-ARBA"/>
</dbReference>
<dbReference type="Pfam" id="PF14226">
    <property type="entry name" value="DIOX_N"/>
    <property type="match status" value="1"/>
</dbReference>
<dbReference type="RefSeq" id="XP_046066885.1">
    <property type="nucleotide sequence ID" value="XM_046217309.1"/>
</dbReference>
<dbReference type="FunFam" id="2.60.120.330:FF:000045">
    <property type="entry name" value="Oxidoreductase, 2OG-Fe(II) oxygenase family, putative"/>
    <property type="match status" value="1"/>
</dbReference>
<dbReference type="Proteomes" id="UP001201262">
    <property type="component" value="Unassembled WGS sequence"/>
</dbReference>
<dbReference type="InterPro" id="IPR050231">
    <property type="entry name" value="Iron_ascorbate_oxido_reductase"/>
</dbReference>
<dbReference type="AlphaFoldDB" id="A0AAD4KEY4"/>
<protein>
    <recommendedName>
        <fullName evidence="4">Fe2OG dioxygenase domain-containing protein</fullName>
    </recommendedName>
</protein>
<evidence type="ECO:0000313" key="6">
    <source>
        <dbReference type="Proteomes" id="UP001201262"/>
    </source>
</evidence>
<dbReference type="Pfam" id="PF03171">
    <property type="entry name" value="2OG-FeII_Oxy"/>
    <property type="match status" value="1"/>
</dbReference>
<dbReference type="EMBL" id="JAJTJA010000013">
    <property type="protein sequence ID" value="KAH8690689.1"/>
    <property type="molecule type" value="Genomic_DNA"/>
</dbReference>
<dbReference type="GeneID" id="70247596"/>
<dbReference type="InterPro" id="IPR026992">
    <property type="entry name" value="DIOX_N"/>
</dbReference>